<proteinExistence type="predicted"/>
<dbReference type="EMBL" id="JAKOGI010000485">
    <property type="protein sequence ID" value="KAJ8434319.1"/>
    <property type="molecule type" value="Genomic_DNA"/>
</dbReference>
<reference evidence="2" key="1">
    <citation type="submission" date="2022-04" db="EMBL/GenBank/DDBJ databases">
        <title>Carnegiea gigantea Genome sequencing and assembly v2.</title>
        <authorList>
            <person name="Copetti D."/>
            <person name="Sanderson M.J."/>
            <person name="Burquez A."/>
            <person name="Wojciechowski M.F."/>
        </authorList>
    </citation>
    <scope>NUCLEOTIDE SEQUENCE</scope>
    <source>
        <strain evidence="2">SGP5-SGP5p</strain>
        <tissue evidence="2">Aerial part</tissue>
    </source>
</reference>
<feature type="compositionally biased region" description="Polar residues" evidence="1">
    <location>
        <begin position="127"/>
        <end position="138"/>
    </location>
</feature>
<feature type="compositionally biased region" description="Polar residues" evidence="1">
    <location>
        <begin position="67"/>
        <end position="78"/>
    </location>
</feature>
<accession>A0A9Q1K0K2</accession>
<dbReference type="Proteomes" id="UP001153076">
    <property type="component" value="Unassembled WGS sequence"/>
</dbReference>
<evidence type="ECO:0000256" key="1">
    <source>
        <dbReference type="SAM" id="MobiDB-lite"/>
    </source>
</evidence>
<evidence type="ECO:0000313" key="2">
    <source>
        <dbReference type="EMBL" id="KAJ8434319.1"/>
    </source>
</evidence>
<comment type="caution">
    <text evidence="2">The sequence shown here is derived from an EMBL/GenBank/DDBJ whole genome shotgun (WGS) entry which is preliminary data.</text>
</comment>
<feature type="compositionally biased region" description="Polar residues" evidence="1">
    <location>
        <begin position="101"/>
        <end position="118"/>
    </location>
</feature>
<sequence length="153" mass="15734">MASAEVLSNSTVSSRKQALEAGKRRIIGIGSFGVGELEEFRKKKAAKAAANGQPRGADSAVHEKQASKNGQVQLSNSAGADAGTRIDPVAQASGGEESFSTKDNSSESLPSITSSRNGVATEVSSKEPATNLSHNESGQCAAENGGYTSLFFK</sequence>
<keyword evidence="3" id="KW-1185">Reference proteome</keyword>
<feature type="region of interest" description="Disordered" evidence="1">
    <location>
        <begin position="1"/>
        <end position="20"/>
    </location>
</feature>
<feature type="compositionally biased region" description="Polar residues" evidence="1">
    <location>
        <begin position="1"/>
        <end position="16"/>
    </location>
</feature>
<gene>
    <name evidence="2" type="ORF">Cgig2_034198</name>
</gene>
<dbReference type="AlphaFoldDB" id="A0A9Q1K0K2"/>
<protein>
    <submittedName>
        <fullName evidence="2">Uncharacterized protein</fullName>
    </submittedName>
</protein>
<name>A0A9Q1K0K2_9CARY</name>
<organism evidence="2 3">
    <name type="scientific">Carnegiea gigantea</name>
    <dbReference type="NCBI Taxonomy" id="171969"/>
    <lineage>
        <taxon>Eukaryota</taxon>
        <taxon>Viridiplantae</taxon>
        <taxon>Streptophyta</taxon>
        <taxon>Embryophyta</taxon>
        <taxon>Tracheophyta</taxon>
        <taxon>Spermatophyta</taxon>
        <taxon>Magnoliopsida</taxon>
        <taxon>eudicotyledons</taxon>
        <taxon>Gunneridae</taxon>
        <taxon>Pentapetalae</taxon>
        <taxon>Caryophyllales</taxon>
        <taxon>Cactineae</taxon>
        <taxon>Cactaceae</taxon>
        <taxon>Cactoideae</taxon>
        <taxon>Echinocereeae</taxon>
        <taxon>Carnegiea</taxon>
    </lineage>
</organism>
<feature type="region of interest" description="Disordered" evidence="1">
    <location>
        <begin position="42"/>
        <end position="153"/>
    </location>
</feature>
<evidence type="ECO:0000313" key="3">
    <source>
        <dbReference type="Proteomes" id="UP001153076"/>
    </source>
</evidence>